<accession>A0A916UNH6</accession>
<reference evidence="5" key="2">
    <citation type="submission" date="2020-09" db="EMBL/GenBank/DDBJ databases">
        <authorList>
            <person name="Sun Q."/>
            <person name="Zhou Y."/>
        </authorList>
    </citation>
    <scope>NUCLEOTIDE SEQUENCE</scope>
    <source>
        <strain evidence="5">CGMCC 1.10998</strain>
    </source>
</reference>
<dbReference type="InterPro" id="IPR002123">
    <property type="entry name" value="Plipid/glycerol_acylTrfase"/>
</dbReference>
<evidence type="ECO:0000259" key="4">
    <source>
        <dbReference type="SMART" id="SM00563"/>
    </source>
</evidence>
<name>A0A916UNH6_9BURK</name>
<dbReference type="GO" id="GO:0006654">
    <property type="term" value="P:phosphatidic acid biosynthetic process"/>
    <property type="evidence" value="ECO:0007669"/>
    <property type="project" value="TreeGrafter"/>
</dbReference>
<reference evidence="5" key="1">
    <citation type="journal article" date="2014" name="Int. J. Syst. Evol. Microbiol.">
        <title>Complete genome sequence of Corynebacterium casei LMG S-19264T (=DSM 44701T), isolated from a smear-ripened cheese.</title>
        <authorList>
            <consortium name="US DOE Joint Genome Institute (JGI-PGF)"/>
            <person name="Walter F."/>
            <person name="Albersmeier A."/>
            <person name="Kalinowski J."/>
            <person name="Ruckert C."/>
        </authorList>
    </citation>
    <scope>NUCLEOTIDE SEQUENCE</scope>
    <source>
        <strain evidence="5">CGMCC 1.10998</strain>
    </source>
</reference>
<protein>
    <submittedName>
        <fullName evidence="5">Acyltransferase</fullName>
    </submittedName>
</protein>
<evidence type="ECO:0000256" key="2">
    <source>
        <dbReference type="ARBA" id="ARBA00022679"/>
    </source>
</evidence>
<dbReference type="SMART" id="SM00563">
    <property type="entry name" value="PlsC"/>
    <property type="match status" value="1"/>
</dbReference>
<dbReference type="PANTHER" id="PTHR10434">
    <property type="entry name" value="1-ACYL-SN-GLYCEROL-3-PHOSPHATE ACYLTRANSFERASE"/>
    <property type="match status" value="1"/>
</dbReference>
<comment type="caution">
    <text evidence="5">The sequence shown here is derived from an EMBL/GenBank/DDBJ whole genome shotgun (WGS) entry which is preliminary data.</text>
</comment>
<dbReference type="SUPFAM" id="SSF69593">
    <property type="entry name" value="Glycerol-3-phosphate (1)-acyltransferase"/>
    <property type="match status" value="1"/>
</dbReference>
<dbReference type="Proteomes" id="UP000637423">
    <property type="component" value="Unassembled WGS sequence"/>
</dbReference>
<dbReference type="AlphaFoldDB" id="A0A916UNH6"/>
<gene>
    <name evidence="5" type="ORF">GCM10011396_29820</name>
</gene>
<feature type="domain" description="Phospholipid/glycerol acyltransferase" evidence="4">
    <location>
        <begin position="19"/>
        <end position="132"/>
    </location>
</feature>
<dbReference type="PANTHER" id="PTHR10434:SF9">
    <property type="entry name" value="PHOSPHOLIPID_GLYCEROL ACYLTRANSFERASE DOMAIN-CONTAINING PROTEIN"/>
    <property type="match status" value="1"/>
</dbReference>
<keyword evidence="2" id="KW-0808">Transferase</keyword>
<evidence type="ECO:0000313" key="5">
    <source>
        <dbReference type="EMBL" id="GGC80686.1"/>
    </source>
</evidence>
<sequence>MGWIGWRVRFQALPGPRGVVIVYPHTSNWDVPVGILAKWGIGLPFRFVAKASLFEGLTGATVGRLLRRLGGEPIERGIATGSISRLADKINASDWFWLAITPEGTRSYKEYWRSGFYHIALAAKLPVGCARFDYAKKEIALVDYIQLSGNMEQDMEAIRLLYAGTQGLRPELASAIALRPDETSKKPV</sequence>
<evidence type="ECO:0000313" key="6">
    <source>
        <dbReference type="Proteomes" id="UP000637423"/>
    </source>
</evidence>
<comment type="pathway">
    <text evidence="1">Lipid metabolism.</text>
</comment>
<dbReference type="Pfam" id="PF01553">
    <property type="entry name" value="Acyltransferase"/>
    <property type="match status" value="1"/>
</dbReference>
<dbReference type="EMBL" id="BMED01000003">
    <property type="protein sequence ID" value="GGC80686.1"/>
    <property type="molecule type" value="Genomic_DNA"/>
</dbReference>
<dbReference type="GO" id="GO:0003841">
    <property type="term" value="F:1-acylglycerol-3-phosphate O-acyltransferase activity"/>
    <property type="evidence" value="ECO:0007669"/>
    <property type="project" value="TreeGrafter"/>
</dbReference>
<keyword evidence="6" id="KW-1185">Reference proteome</keyword>
<evidence type="ECO:0000256" key="1">
    <source>
        <dbReference type="ARBA" id="ARBA00005189"/>
    </source>
</evidence>
<proteinExistence type="predicted"/>
<organism evidence="5 6">
    <name type="scientific">Undibacterium terreum</name>
    <dbReference type="NCBI Taxonomy" id="1224302"/>
    <lineage>
        <taxon>Bacteria</taxon>
        <taxon>Pseudomonadati</taxon>
        <taxon>Pseudomonadota</taxon>
        <taxon>Betaproteobacteria</taxon>
        <taxon>Burkholderiales</taxon>
        <taxon>Oxalobacteraceae</taxon>
        <taxon>Undibacterium</taxon>
    </lineage>
</organism>
<evidence type="ECO:0000256" key="3">
    <source>
        <dbReference type="ARBA" id="ARBA00023315"/>
    </source>
</evidence>
<keyword evidence="3 5" id="KW-0012">Acyltransferase</keyword>